<dbReference type="Pfam" id="PF14257">
    <property type="entry name" value="DUF4349"/>
    <property type="match status" value="1"/>
</dbReference>
<dbReference type="AlphaFoldDB" id="A0A318UCL0"/>
<accession>A0A318UCL0</accession>
<gene>
    <name evidence="3" type="ORF">B0O44_10883</name>
</gene>
<dbReference type="Proteomes" id="UP000248198">
    <property type="component" value="Unassembled WGS sequence"/>
</dbReference>
<feature type="domain" description="DUF4349" evidence="2">
    <location>
        <begin position="55"/>
        <end position="279"/>
    </location>
</feature>
<keyword evidence="4" id="KW-1185">Reference proteome</keyword>
<evidence type="ECO:0000313" key="3">
    <source>
        <dbReference type="EMBL" id="PYF70657.1"/>
    </source>
</evidence>
<reference evidence="3 4" key="1">
    <citation type="submission" date="2018-06" db="EMBL/GenBank/DDBJ databases">
        <title>Genomic Encyclopedia of Archaeal and Bacterial Type Strains, Phase II (KMG-II): from individual species to whole genera.</title>
        <authorList>
            <person name="Goeker M."/>
        </authorList>
    </citation>
    <scope>NUCLEOTIDE SEQUENCE [LARGE SCALE GENOMIC DNA]</scope>
    <source>
        <strain evidence="3 4">DSM 27372</strain>
    </source>
</reference>
<evidence type="ECO:0000259" key="2">
    <source>
        <dbReference type="Pfam" id="PF14257"/>
    </source>
</evidence>
<keyword evidence="1" id="KW-0812">Transmembrane</keyword>
<feature type="transmembrane region" description="Helical" evidence="1">
    <location>
        <begin position="260"/>
        <end position="281"/>
    </location>
</feature>
<keyword evidence="1" id="KW-0472">Membrane</keyword>
<evidence type="ECO:0000313" key="4">
    <source>
        <dbReference type="Proteomes" id="UP000248198"/>
    </source>
</evidence>
<organism evidence="3 4">
    <name type="scientific">Pedobacter nutrimenti</name>
    <dbReference type="NCBI Taxonomy" id="1241337"/>
    <lineage>
        <taxon>Bacteria</taxon>
        <taxon>Pseudomonadati</taxon>
        <taxon>Bacteroidota</taxon>
        <taxon>Sphingobacteriia</taxon>
        <taxon>Sphingobacteriales</taxon>
        <taxon>Sphingobacteriaceae</taxon>
        <taxon>Pedobacter</taxon>
    </lineage>
</organism>
<comment type="caution">
    <text evidence="3">The sequence shown here is derived from an EMBL/GenBank/DDBJ whole genome shotgun (WGS) entry which is preliminary data.</text>
</comment>
<dbReference type="EMBL" id="QKLU01000008">
    <property type="protein sequence ID" value="PYF70657.1"/>
    <property type="molecule type" value="Genomic_DNA"/>
</dbReference>
<evidence type="ECO:0000256" key="1">
    <source>
        <dbReference type="SAM" id="Phobius"/>
    </source>
</evidence>
<dbReference type="InterPro" id="IPR025645">
    <property type="entry name" value="DUF4349"/>
</dbReference>
<sequence>MLQLVLRGNMNLLMKRLLFILLIAGLWGCNSERKNRASADATESLQATDSTAAEKIIKTADMRFRVKDVQHTKEQLSSTLKAEGGMISEFTLQSSIQQTEKVKYSADSLLELTSYRKEGRIVAKVPAEKLDDFTNKIAKMAVFVDQQSLKMDDQSLNYLSNKLKNNNRAEAVTQLNKHANKKSNNVETALEIKDDYVDKKIENQLIDAKVKYSTLTLDFYQDNTVQKIVIGNDDLYSYRPSFFTRFWLNIQNGWVIFKEFILILTNMWMILLLIAAGYFSFRYYRKKRKASML</sequence>
<protein>
    <submittedName>
        <fullName evidence="3">Uncharacterized protein DUF4349</fullName>
    </submittedName>
</protein>
<keyword evidence="1" id="KW-1133">Transmembrane helix</keyword>
<name>A0A318UCL0_9SPHI</name>
<proteinExistence type="predicted"/>